<keyword evidence="2" id="KW-1185">Reference proteome</keyword>
<evidence type="ECO:0000313" key="2">
    <source>
        <dbReference type="Proteomes" id="UP000013117"/>
    </source>
</evidence>
<evidence type="ECO:0008006" key="3">
    <source>
        <dbReference type="Google" id="ProtNLM"/>
    </source>
</evidence>
<dbReference type="OrthoDB" id="9797300at2"/>
<dbReference type="STRING" id="202952.GCA_000747725_01973"/>
<accession>N8ZQZ7</accession>
<comment type="caution">
    <text evidence="1">The sequence shown here is derived from an EMBL/GenBank/DDBJ whole genome shotgun (WGS) entry which is preliminary data.</text>
</comment>
<name>N8ZQZ7_9GAMM</name>
<dbReference type="RefSeq" id="WP_004862002.1">
    <property type="nucleotide sequence ID" value="NZ_ASYY01000058.1"/>
</dbReference>
<protein>
    <recommendedName>
        <fullName evidence="3">HI1409 family phage-associated protein</fullName>
    </recommendedName>
</protein>
<organism evidence="1 2">
    <name type="scientific">Acinetobacter gerneri DSM 14967 = CIP 107464 = MTCC 9824</name>
    <dbReference type="NCBI Taxonomy" id="1120926"/>
    <lineage>
        <taxon>Bacteria</taxon>
        <taxon>Pseudomonadati</taxon>
        <taxon>Pseudomonadota</taxon>
        <taxon>Gammaproteobacteria</taxon>
        <taxon>Moraxellales</taxon>
        <taxon>Moraxellaceae</taxon>
        <taxon>Acinetobacter</taxon>
    </lineage>
</organism>
<dbReference type="HOGENOM" id="CLU_036594_0_1_6"/>
<dbReference type="InterPro" id="IPR009279">
    <property type="entry name" value="Portal_Mu"/>
</dbReference>
<dbReference type="GeneID" id="84209291"/>
<proteinExistence type="predicted"/>
<evidence type="ECO:0000313" key="1">
    <source>
        <dbReference type="EMBL" id="ENV33930.1"/>
    </source>
</evidence>
<reference evidence="1 2" key="1">
    <citation type="submission" date="2013-02" db="EMBL/GenBank/DDBJ databases">
        <title>The Genome Sequence of Acinetobacter gerneri CIP 107464.</title>
        <authorList>
            <consortium name="The Broad Institute Genome Sequencing Platform"/>
            <consortium name="The Broad Institute Genome Sequencing Center for Infectious Disease"/>
            <person name="Cerqueira G."/>
            <person name="Feldgarden M."/>
            <person name="Courvalin P."/>
            <person name="Perichon B."/>
            <person name="Grillot-Courvalin C."/>
            <person name="Clermont D."/>
            <person name="Rocha E."/>
            <person name="Yoon E.-J."/>
            <person name="Nemec A."/>
            <person name="Walker B."/>
            <person name="Young S.K."/>
            <person name="Zeng Q."/>
            <person name="Gargeya S."/>
            <person name="Fitzgerald M."/>
            <person name="Haas B."/>
            <person name="Abouelleil A."/>
            <person name="Alvarado L."/>
            <person name="Arachchi H.M."/>
            <person name="Berlin A.M."/>
            <person name="Chapman S.B."/>
            <person name="Dewar J."/>
            <person name="Goldberg J."/>
            <person name="Griggs A."/>
            <person name="Gujja S."/>
            <person name="Hansen M."/>
            <person name="Howarth C."/>
            <person name="Imamovic A."/>
            <person name="Larimer J."/>
            <person name="McCowan C."/>
            <person name="Murphy C."/>
            <person name="Neiman D."/>
            <person name="Pearson M."/>
            <person name="Priest M."/>
            <person name="Roberts A."/>
            <person name="Saif S."/>
            <person name="Shea T."/>
            <person name="Sisk P."/>
            <person name="Sykes S."/>
            <person name="Wortman J."/>
            <person name="Nusbaum C."/>
            <person name="Birren B."/>
        </authorList>
    </citation>
    <scope>NUCLEOTIDE SEQUENCE [LARGE SCALE GENOMIC DNA]</scope>
    <source>
        <strain evidence="1 2">CIP 107464</strain>
    </source>
</reference>
<dbReference type="PATRIC" id="fig|1120926.3.peg.1865"/>
<dbReference type="eggNOG" id="COG4383">
    <property type="taxonomic scope" value="Bacteria"/>
</dbReference>
<dbReference type="Pfam" id="PF06074">
    <property type="entry name" value="Portal_Mu"/>
    <property type="match status" value="1"/>
</dbReference>
<dbReference type="Proteomes" id="UP000013117">
    <property type="component" value="Unassembled WGS sequence"/>
</dbReference>
<dbReference type="AlphaFoldDB" id="N8ZQZ7"/>
<dbReference type="EMBL" id="APPN01000063">
    <property type="protein sequence ID" value="ENV33930.1"/>
    <property type="molecule type" value="Genomic_DNA"/>
</dbReference>
<gene>
    <name evidence="1" type="ORF">F960_01936</name>
</gene>
<sequence>MSKKKLSSKKTDLTALETNQTAEVALLTGQWQEHPVVGMTPQRLHQLLTDAEQGNLQAQADLFCDMEERDGHIFSEMDKRKKGVNGLDWTVNPPKNATDQEKKIAAEVYEWIDDIQDFEIFLFDVMDAVGHGYSGQTIDWHQLGNTWLPKSFNYVNPRNFLTPYDEPNVLKLNDGTPNGADFWDFGWVIHRHKAKSGYIARSGLHRVLSWPFLFKNYGVRDVMEFLETYGLPNKIGKYPSGATDQEKMTLLRAVMMIGRNAGGIIPNGMSIDFESATHGDTKNHFDLVSWCEKTQSKIIVGGTLLSQADGKSSTNALGNIHEVTFEKIVKSDAKQAARSINDSLISYLMRLNYPNITPDRYPSFQFDTSDTEDMTTFSESLPKLVEIGMKIPVSWAHEKLGIPQPADDKELVLAVAQSQQNIAANSYLYSGIALPPHLAALNQNTMQSISPTEAIAIRAQALLDEQMQQQLNNDHLQSQSENILPALIAKLSQAGDIDGALALLAEQSPDLDMSALQDDLEKLIFASDVLGRLSVNEARKRG</sequence>